<feature type="compositionally biased region" description="Basic residues" evidence="1">
    <location>
        <begin position="139"/>
        <end position="148"/>
    </location>
</feature>
<dbReference type="Proteomes" id="UP000054018">
    <property type="component" value="Unassembled WGS sequence"/>
</dbReference>
<dbReference type="EMBL" id="KN833685">
    <property type="protein sequence ID" value="KIK31279.1"/>
    <property type="molecule type" value="Genomic_DNA"/>
</dbReference>
<feature type="compositionally biased region" description="Basic and acidic residues" evidence="1">
    <location>
        <begin position="63"/>
        <end position="72"/>
    </location>
</feature>
<dbReference type="AlphaFoldDB" id="A0A0C9ZZ49"/>
<sequence>MTCGVKKSAPAKSDTNDSGQTRASNTQLNGQLPKITAQPGTDVESGVFEADDAISSHSPVIRSRSEDNRQDVGRQAIEASQPEYSEDTKELLTLPKNRASKQSLSNACTAKRVNKRKIQEVTRGSNATHANEFDEEHGSHRKSRKRVGRVPPSNRRTTRPRPIPLDPKNAPNSDAAIVGNVDGFSKTGSTTLPPVVFDETSHEIEGEPCGNSADAGLQQGLIPVSTGAPAVAVEKARPKPNLVSSPKRLDSVMREETTGVTTINETPSALAAMSVAVPTTDDSTAVPRARSVSSQLSSSKLIILDGEVSVDIMNSNEAEINGGWKHGRDKLEELRNQESSIPDGPSQVTGGKPNEPIFIPDLTPRLSDPEFSNAGGVTPEIVLVREAGPSLDSSVVEPGDDVVGPGLTTGCLTQVISDEDIDKSKNLDSLESKGRELVQNFATEAVGLPTFLSPPPQKHRSQTALSPPPRKRHSVTFASPIETPMHPNAHAGVTPNSDRGLQMPVEPFRQRTWCQEGRQRKDDRIVGGERFKNSYTSKDDALLPMLVPKTTVSSTDSICISDMFTANETMTDGVDIKDIVEVLDDIHAVHKFRDSRI</sequence>
<proteinExistence type="predicted"/>
<evidence type="ECO:0000313" key="2">
    <source>
        <dbReference type="EMBL" id="KIK31279.1"/>
    </source>
</evidence>
<feature type="compositionally biased region" description="Polar residues" evidence="1">
    <location>
        <begin position="16"/>
        <end position="30"/>
    </location>
</feature>
<reference evidence="3" key="2">
    <citation type="submission" date="2015-01" db="EMBL/GenBank/DDBJ databases">
        <title>Evolutionary Origins and Diversification of the Mycorrhizal Mutualists.</title>
        <authorList>
            <consortium name="DOE Joint Genome Institute"/>
            <consortium name="Mycorrhizal Genomics Consortium"/>
            <person name="Kohler A."/>
            <person name="Kuo A."/>
            <person name="Nagy L.G."/>
            <person name="Floudas D."/>
            <person name="Copeland A."/>
            <person name="Barry K.W."/>
            <person name="Cichocki N."/>
            <person name="Veneault-Fourrey C."/>
            <person name="LaButti K."/>
            <person name="Lindquist E.A."/>
            <person name="Lipzen A."/>
            <person name="Lundell T."/>
            <person name="Morin E."/>
            <person name="Murat C."/>
            <person name="Riley R."/>
            <person name="Ohm R."/>
            <person name="Sun H."/>
            <person name="Tunlid A."/>
            <person name="Henrissat B."/>
            <person name="Grigoriev I.V."/>
            <person name="Hibbett D.S."/>
            <person name="Martin F."/>
        </authorList>
    </citation>
    <scope>NUCLEOTIDE SEQUENCE [LARGE SCALE GENOMIC DNA]</scope>
    <source>
        <strain evidence="3">441</strain>
    </source>
</reference>
<evidence type="ECO:0000313" key="3">
    <source>
        <dbReference type="Proteomes" id="UP000054018"/>
    </source>
</evidence>
<gene>
    <name evidence="2" type="ORF">PISMIDRAFT_139527</name>
</gene>
<reference evidence="2 3" key="1">
    <citation type="submission" date="2014-04" db="EMBL/GenBank/DDBJ databases">
        <authorList>
            <consortium name="DOE Joint Genome Institute"/>
            <person name="Kuo A."/>
            <person name="Kohler A."/>
            <person name="Costa M.D."/>
            <person name="Nagy L.G."/>
            <person name="Floudas D."/>
            <person name="Copeland A."/>
            <person name="Barry K.W."/>
            <person name="Cichocki N."/>
            <person name="Veneault-Fourrey C."/>
            <person name="LaButti K."/>
            <person name="Lindquist E.A."/>
            <person name="Lipzen A."/>
            <person name="Lundell T."/>
            <person name="Morin E."/>
            <person name="Murat C."/>
            <person name="Sun H."/>
            <person name="Tunlid A."/>
            <person name="Henrissat B."/>
            <person name="Grigoriev I.V."/>
            <person name="Hibbett D.S."/>
            <person name="Martin F."/>
            <person name="Nordberg H.P."/>
            <person name="Cantor M.N."/>
            <person name="Hua S.X."/>
        </authorList>
    </citation>
    <scope>NUCLEOTIDE SEQUENCE [LARGE SCALE GENOMIC DNA]</scope>
    <source>
        <strain evidence="2 3">441</strain>
    </source>
</reference>
<dbReference type="OrthoDB" id="3270368at2759"/>
<feature type="region of interest" description="Disordered" evidence="1">
    <location>
        <begin position="448"/>
        <end position="500"/>
    </location>
</feature>
<dbReference type="HOGENOM" id="CLU_457170_0_0_1"/>
<protein>
    <submittedName>
        <fullName evidence="2">Uncharacterized protein</fullName>
    </submittedName>
</protein>
<accession>A0A0C9ZZ49</accession>
<evidence type="ECO:0000256" key="1">
    <source>
        <dbReference type="SAM" id="MobiDB-lite"/>
    </source>
</evidence>
<keyword evidence="3" id="KW-1185">Reference proteome</keyword>
<feature type="region of interest" description="Disordered" evidence="1">
    <location>
        <begin position="1"/>
        <end position="173"/>
    </location>
</feature>
<organism evidence="2 3">
    <name type="scientific">Pisolithus microcarpus 441</name>
    <dbReference type="NCBI Taxonomy" id="765257"/>
    <lineage>
        <taxon>Eukaryota</taxon>
        <taxon>Fungi</taxon>
        <taxon>Dikarya</taxon>
        <taxon>Basidiomycota</taxon>
        <taxon>Agaricomycotina</taxon>
        <taxon>Agaricomycetes</taxon>
        <taxon>Agaricomycetidae</taxon>
        <taxon>Boletales</taxon>
        <taxon>Sclerodermatineae</taxon>
        <taxon>Pisolithaceae</taxon>
        <taxon>Pisolithus</taxon>
    </lineage>
</organism>
<name>A0A0C9ZZ49_9AGAM</name>